<dbReference type="InterPro" id="IPR013083">
    <property type="entry name" value="Znf_RING/FYVE/PHD"/>
</dbReference>
<dbReference type="InterPro" id="IPR000477">
    <property type="entry name" value="RT_dom"/>
</dbReference>
<dbReference type="CDD" id="cd01650">
    <property type="entry name" value="RT_nLTR_like"/>
    <property type="match status" value="1"/>
</dbReference>
<dbReference type="GO" id="GO:0003824">
    <property type="term" value="F:catalytic activity"/>
    <property type="evidence" value="ECO:0007669"/>
    <property type="project" value="InterPro"/>
</dbReference>
<dbReference type="InterPro" id="IPR005135">
    <property type="entry name" value="Endo/exonuclease/phosphatase"/>
</dbReference>
<dbReference type="Gene3D" id="3.60.10.10">
    <property type="entry name" value="Endonuclease/exonuclease/phosphatase"/>
    <property type="match status" value="1"/>
</dbReference>
<sequence length="976" mass="112332">MLLLLLGGDVEVNPGHNWKFPCGICLKPVNKKNQARIQCGECSNWFHNRYHQAEFLYTIETIIKKLPRRTNLTCLVVNCRSVKNKIADLALVINEYKPDIVLGNESWLKPDINSSEIFPESYKVYRKDRDNNSRGGGVFQAVKNDLIMTHRSEWDSDCEIIWTQCQLAGIRTAKSIYFGSYYRPNISDMKSLEELNTSLLKMGAALHKNNVILTGDFNAPDVNWDNPLDQDDLTTASKRLLEVLDDNDLIQFVKEPTRRQGTTQNILDLVLSNNKDIIGGVKVIDGISDHDIVLFTVKTSCQRKRNVKRKVYIKKKADSARIKQELQTLITTQHQEPNSSDVSVDKMWADFEGNIRHIMDTCIPHKMSSSRYNLPWFNRLLRRKTRIKQRFYNKAKKSGNPAHWNEFRTARKRLQKDLKSTRETYISDFLGTAIEENPKRFWSYIKQLKNEDPGVADFKVDGRIISDGNLKSELLSKQFSSVFTDENPNNIPPVGLDPKPSIGTIIITIPGVIKQLQSLKPLKASGPDEIPRGFLKNMQRKLALCWQQFFKPPSIVDVHHLNGNMLIHVMKHLEQHAILTDVQHGFRARRSTVTQLILAIHDMAKAIQDNKSIHAAVLDFSKAFDKVPHKRLIIKLQYYGIHGSLLHWFESFLTNRSQTVVCEGKHSHPTQVTSGVPQGTVLGPLLFLLYVNDLPDNLKSQIRLFADHALLYGVMSNEEDGDQLQEDLQQLEEWQNKWQMSFNPSKCKTICISTKKTPPQRVYSFCGVKLEQVESMSYLGVTFNDLKWSNHVSTISSKASRVLGMMKRNLWNCPKKVKEIAYTAIVRPKLEYACAAWDPYLQKDIASLERVQRKAARFCSNNHHPTASVTDMLHELGWTTLELRRTMTRLALLYKMSRGQIDVDAETHLNPNTELRTRASHQYRYIQDKATKNTYFYSFFPRTIRHWNSLPAEIAELNSFELFKSELLEYLVDNQD</sequence>
<dbReference type="OrthoDB" id="5985347at2759"/>
<dbReference type="Proteomes" id="UP001152795">
    <property type="component" value="Unassembled WGS sequence"/>
</dbReference>
<dbReference type="AlphaFoldDB" id="A0A7D9L6V6"/>
<proteinExistence type="predicted"/>
<gene>
    <name evidence="1" type="ORF">PACLA_8A016735</name>
</gene>
<dbReference type="SUPFAM" id="SSF56219">
    <property type="entry name" value="DNase I-like"/>
    <property type="match status" value="1"/>
</dbReference>
<dbReference type="SUPFAM" id="SSF56672">
    <property type="entry name" value="DNA/RNA polymerases"/>
    <property type="match status" value="1"/>
</dbReference>
<name>A0A7D9L6V6_PARCT</name>
<evidence type="ECO:0000313" key="2">
    <source>
        <dbReference type="Proteomes" id="UP001152795"/>
    </source>
</evidence>
<dbReference type="InterPro" id="IPR011011">
    <property type="entry name" value="Znf_FYVE_PHD"/>
</dbReference>
<dbReference type="InterPro" id="IPR036691">
    <property type="entry name" value="Endo/exonu/phosph_ase_sf"/>
</dbReference>
<reference evidence="1" key="1">
    <citation type="submission" date="2020-04" db="EMBL/GenBank/DDBJ databases">
        <authorList>
            <person name="Alioto T."/>
            <person name="Alioto T."/>
            <person name="Gomez Garrido J."/>
        </authorList>
    </citation>
    <scope>NUCLEOTIDE SEQUENCE</scope>
    <source>
        <strain evidence="1">A484AB</strain>
    </source>
</reference>
<organism evidence="1 2">
    <name type="scientific">Paramuricea clavata</name>
    <name type="common">Red gorgonian</name>
    <name type="synonym">Violescent sea-whip</name>
    <dbReference type="NCBI Taxonomy" id="317549"/>
    <lineage>
        <taxon>Eukaryota</taxon>
        <taxon>Metazoa</taxon>
        <taxon>Cnidaria</taxon>
        <taxon>Anthozoa</taxon>
        <taxon>Octocorallia</taxon>
        <taxon>Malacalcyonacea</taxon>
        <taxon>Plexauridae</taxon>
        <taxon>Paramuricea</taxon>
    </lineage>
</organism>
<dbReference type="EMBL" id="CACRXK020013328">
    <property type="protein sequence ID" value="CAB4024957.1"/>
    <property type="molecule type" value="Genomic_DNA"/>
</dbReference>
<dbReference type="GO" id="GO:0031012">
    <property type="term" value="C:extracellular matrix"/>
    <property type="evidence" value="ECO:0007669"/>
    <property type="project" value="TreeGrafter"/>
</dbReference>
<dbReference type="InterPro" id="IPR043502">
    <property type="entry name" value="DNA/RNA_pol_sf"/>
</dbReference>
<accession>A0A7D9L6V6</accession>
<dbReference type="Gene3D" id="3.30.40.10">
    <property type="entry name" value="Zinc/RING finger domain, C3HC4 (zinc finger)"/>
    <property type="match status" value="1"/>
</dbReference>
<keyword evidence="2" id="KW-1185">Reference proteome</keyword>
<dbReference type="Pfam" id="PF14529">
    <property type="entry name" value="Exo_endo_phos_2"/>
    <property type="match status" value="1"/>
</dbReference>
<evidence type="ECO:0000313" key="1">
    <source>
        <dbReference type="EMBL" id="CAB4024957.1"/>
    </source>
</evidence>
<comment type="caution">
    <text evidence="1">The sequence shown here is derived from an EMBL/GenBank/DDBJ whole genome shotgun (WGS) entry which is preliminary data.</text>
</comment>
<dbReference type="SUPFAM" id="SSF57903">
    <property type="entry name" value="FYVE/PHD zinc finger"/>
    <property type="match status" value="1"/>
</dbReference>
<dbReference type="PROSITE" id="PS50878">
    <property type="entry name" value="RT_POL"/>
    <property type="match status" value="1"/>
</dbReference>
<protein>
    <submittedName>
        <fullName evidence="1">Uncharacterized protein</fullName>
    </submittedName>
</protein>
<dbReference type="PANTHER" id="PTHR33395">
    <property type="entry name" value="TRANSCRIPTASE, PUTATIVE-RELATED-RELATED"/>
    <property type="match status" value="1"/>
</dbReference>
<dbReference type="PANTHER" id="PTHR33395:SF22">
    <property type="entry name" value="REVERSE TRANSCRIPTASE DOMAIN-CONTAINING PROTEIN"/>
    <property type="match status" value="1"/>
</dbReference>
<dbReference type="Pfam" id="PF00078">
    <property type="entry name" value="RVT_1"/>
    <property type="match status" value="1"/>
</dbReference>